<sequence>MPRGVQAAVTRQPLGFARPEAWRNPTRQTVGRGGRLARGPSVGAHVDRATFTVQAEDHDLGVCHWWLEIELKASEKVATAPRPAITGRRPEQRPCQADYIRRRREMRALGLRQCAKSFPLWLCLSPRPAANLRAAGALRVRV</sequence>
<protein>
    <submittedName>
        <fullName evidence="1">Uncharacterized protein</fullName>
    </submittedName>
</protein>
<gene>
    <name evidence="1" type="ORF">HPB48_001158</name>
</gene>
<proteinExistence type="predicted"/>
<dbReference type="AlphaFoldDB" id="A0A9J6FK30"/>
<name>A0A9J6FK30_HAELO</name>
<accession>A0A9J6FK30</accession>
<reference evidence="1 2" key="1">
    <citation type="journal article" date="2020" name="Cell">
        <title>Large-Scale Comparative Analyses of Tick Genomes Elucidate Their Genetic Diversity and Vector Capacities.</title>
        <authorList>
            <consortium name="Tick Genome and Microbiome Consortium (TIGMIC)"/>
            <person name="Jia N."/>
            <person name="Wang J."/>
            <person name="Shi W."/>
            <person name="Du L."/>
            <person name="Sun Y."/>
            <person name="Zhan W."/>
            <person name="Jiang J.F."/>
            <person name="Wang Q."/>
            <person name="Zhang B."/>
            <person name="Ji P."/>
            <person name="Bell-Sakyi L."/>
            <person name="Cui X.M."/>
            <person name="Yuan T.T."/>
            <person name="Jiang B.G."/>
            <person name="Yang W.F."/>
            <person name="Lam T.T."/>
            <person name="Chang Q.C."/>
            <person name="Ding S.J."/>
            <person name="Wang X.J."/>
            <person name="Zhu J.G."/>
            <person name="Ruan X.D."/>
            <person name="Zhao L."/>
            <person name="Wei J.T."/>
            <person name="Ye R.Z."/>
            <person name="Que T.C."/>
            <person name="Du C.H."/>
            <person name="Zhou Y.H."/>
            <person name="Cheng J.X."/>
            <person name="Dai P.F."/>
            <person name="Guo W.B."/>
            <person name="Han X.H."/>
            <person name="Huang E.J."/>
            <person name="Li L.F."/>
            <person name="Wei W."/>
            <person name="Gao Y.C."/>
            <person name="Liu J.Z."/>
            <person name="Shao H.Z."/>
            <person name="Wang X."/>
            <person name="Wang C.C."/>
            <person name="Yang T.C."/>
            <person name="Huo Q.B."/>
            <person name="Li W."/>
            <person name="Chen H.Y."/>
            <person name="Chen S.E."/>
            <person name="Zhou L.G."/>
            <person name="Ni X.B."/>
            <person name="Tian J.H."/>
            <person name="Sheng Y."/>
            <person name="Liu T."/>
            <person name="Pan Y.S."/>
            <person name="Xia L.Y."/>
            <person name="Li J."/>
            <person name="Zhao F."/>
            <person name="Cao W.C."/>
        </authorList>
    </citation>
    <scope>NUCLEOTIDE SEQUENCE [LARGE SCALE GENOMIC DNA]</scope>
    <source>
        <strain evidence="1">HaeL-2018</strain>
    </source>
</reference>
<dbReference type="EMBL" id="JABSTR010000001">
    <property type="protein sequence ID" value="KAH9362745.1"/>
    <property type="molecule type" value="Genomic_DNA"/>
</dbReference>
<evidence type="ECO:0000313" key="1">
    <source>
        <dbReference type="EMBL" id="KAH9362745.1"/>
    </source>
</evidence>
<comment type="caution">
    <text evidence="1">The sequence shown here is derived from an EMBL/GenBank/DDBJ whole genome shotgun (WGS) entry which is preliminary data.</text>
</comment>
<organism evidence="1 2">
    <name type="scientific">Haemaphysalis longicornis</name>
    <name type="common">Bush tick</name>
    <dbReference type="NCBI Taxonomy" id="44386"/>
    <lineage>
        <taxon>Eukaryota</taxon>
        <taxon>Metazoa</taxon>
        <taxon>Ecdysozoa</taxon>
        <taxon>Arthropoda</taxon>
        <taxon>Chelicerata</taxon>
        <taxon>Arachnida</taxon>
        <taxon>Acari</taxon>
        <taxon>Parasitiformes</taxon>
        <taxon>Ixodida</taxon>
        <taxon>Ixodoidea</taxon>
        <taxon>Ixodidae</taxon>
        <taxon>Haemaphysalinae</taxon>
        <taxon>Haemaphysalis</taxon>
    </lineage>
</organism>
<dbReference type="VEuPathDB" id="VectorBase:HLOH_047680"/>
<evidence type="ECO:0000313" key="2">
    <source>
        <dbReference type="Proteomes" id="UP000821853"/>
    </source>
</evidence>
<keyword evidence="2" id="KW-1185">Reference proteome</keyword>
<dbReference type="Proteomes" id="UP000821853">
    <property type="component" value="Chromosome 1"/>
</dbReference>